<dbReference type="OrthoDB" id="3363836at2759"/>
<organism evidence="3 4">
    <name type="scientific">Neolentinus lepideus HHB14362 ss-1</name>
    <dbReference type="NCBI Taxonomy" id="1314782"/>
    <lineage>
        <taxon>Eukaryota</taxon>
        <taxon>Fungi</taxon>
        <taxon>Dikarya</taxon>
        <taxon>Basidiomycota</taxon>
        <taxon>Agaricomycotina</taxon>
        <taxon>Agaricomycetes</taxon>
        <taxon>Gloeophyllales</taxon>
        <taxon>Gloeophyllaceae</taxon>
        <taxon>Neolentinus</taxon>
    </lineage>
</organism>
<keyword evidence="2" id="KW-0812">Transmembrane</keyword>
<evidence type="ECO:0000256" key="2">
    <source>
        <dbReference type="SAM" id="Phobius"/>
    </source>
</evidence>
<evidence type="ECO:0000313" key="3">
    <source>
        <dbReference type="EMBL" id="KZT30007.1"/>
    </source>
</evidence>
<dbReference type="STRING" id="1314782.A0A165VQ36"/>
<accession>A0A165VQ36</accession>
<proteinExistence type="predicted"/>
<protein>
    <submittedName>
        <fullName evidence="3">Uncharacterized protein</fullName>
    </submittedName>
</protein>
<feature type="region of interest" description="Disordered" evidence="1">
    <location>
        <begin position="321"/>
        <end position="343"/>
    </location>
</feature>
<feature type="compositionally biased region" description="Polar residues" evidence="1">
    <location>
        <begin position="326"/>
        <end position="342"/>
    </location>
</feature>
<keyword evidence="2" id="KW-1133">Transmembrane helix</keyword>
<gene>
    <name evidence="3" type="ORF">NEOLEDRAFT_1083690</name>
</gene>
<name>A0A165VQ36_9AGAM</name>
<evidence type="ECO:0000256" key="1">
    <source>
        <dbReference type="SAM" id="MobiDB-lite"/>
    </source>
</evidence>
<dbReference type="InParanoid" id="A0A165VQ36"/>
<feature type="transmembrane region" description="Helical" evidence="2">
    <location>
        <begin position="172"/>
        <end position="193"/>
    </location>
</feature>
<dbReference type="EMBL" id="KV425552">
    <property type="protein sequence ID" value="KZT30007.1"/>
    <property type="molecule type" value="Genomic_DNA"/>
</dbReference>
<dbReference type="AlphaFoldDB" id="A0A165VQ36"/>
<keyword evidence="2" id="KW-0472">Membrane</keyword>
<keyword evidence="4" id="KW-1185">Reference proteome</keyword>
<reference evidence="3 4" key="1">
    <citation type="journal article" date="2016" name="Mol. Biol. Evol.">
        <title>Comparative Genomics of Early-Diverging Mushroom-Forming Fungi Provides Insights into the Origins of Lignocellulose Decay Capabilities.</title>
        <authorList>
            <person name="Nagy L.G."/>
            <person name="Riley R."/>
            <person name="Tritt A."/>
            <person name="Adam C."/>
            <person name="Daum C."/>
            <person name="Floudas D."/>
            <person name="Sun H."/>
            <person name="Yadav J.S."/>
            <person name="Pangilinan J."/>
            <person name="Larsson K.H."/>
            <person name="Matsuura K."/>
            <person name="Barry K."/>
            <person name="Labutti K."/>
            <person name="Kuo R."/>
            <person name="Ohm R.A."/>
            <person name="Bhattacharya S.S."/>
            <person name="Shirouzu T."/>
            <person name="Yoshinaga Y."/>
            <person name="Martin F.M."/>
            <person name="Grigoriev I.V."/>
            <person name="Hibbett D.S."/>
        </authorList>
    </citation>
    <scope>NUCLEOTIDE SEQUENCE [LARGE SCALE GENOMIC DNA]</scope>
    <source>
        <strain evidence="3 4">HHB14362 ss-1</strain>
    </source>
</reference>
<dbReference type="Proteomes" id="UP000076761">
    <property type="component" value="Unassembled WGS sequence"/>
</dbReference>
<feature type="region of interest" description="Disordered" evidence="1">
    <location>
        <begin position="498"/>
        <end position="540"/>
    </location>
</feature>
<evidence type="ECO:0000313" key="4">
    <source>
        <dbReference type="Proteomes" id="UP000076761"/>
    </source>
</evidence>
<sequence length="540" mass="57636">MTGFTHIKVSHTGFHNKRQQQKRSTCTDGGFYTSPTAGQTIDVSSNDKYNMTWDSSCLNSTAVDIYLYAPGSSQSLLHVWENVNFMNGNYEASFKPKWWNATSSVTLQLAIVNSGQPAFLASMPAGPIFTATYTKPSDGSTPADADTSTVDATAEEVNNFARPKKGPSKGGIAAAVIFPLLVVALCVAAYIKFTRERGKEKRKRWSEAVDKRMSTISTDWKSISAAGASAAIRNSIAVNRASTYSLGGGQAGVGSKGLYSQENVSLDEDGQPQMSQLRSGVRTSTFGERVSRVSFAADTRPSGEQSRRLIVKVTFHNGFVPPVPQRSDSTMTTDSAPVSPTQKAGPLTLTAEEIQARISGSQTVARPSVDEVLPALSMMTTGNPSEANDYLFSPKAQGAPELPTPPTPTHSKSPIMGVMPMQPMPANVMSPDDMLRAYAESRKAAAGTPSLSMSPVVSVPAFPTPSYNGNGMRTLYSPPGTPITPATGMPLMAQLSGDNNPYRMSMGVSPSERSNTSMEGRHSHEQDTSNEDAYDLGSAH</sequence>